<dbReference type="RefSeq" id="WP_184131181.1">
    <property type="nucleotide sequence ID" value="NZ_JACHDD010000007.1"/>
</dbReference>
<reference evidence="1 2" key="1">
    <citation type="submission" date="2020-08" db="EMBL/GenBank/DDBJ databases">
        <title>Genomic Encyclopedia of Type Strains, Phase IV (KMG-V): Genome sequencing to study the core and pangenomes of soil and plant-associated prokaryotes.</title>
        <authorList>
            <person name="Whitman W."/>
        </authorList>
    </citation>
    <scope>NUCLEOTIDE SEQUENCE [LARGE SCALE GENOMIC DNA]</scope>
    <source>
        <strain evidence="1 2">JPY158</strain>
    </source>
</reference>
<dbReference type="Proteomes" id="UP000592780">
    <property type="component" value="Unassembled WGS sequence"/>
</dbReference>
<protein>
    <submittedName>
        <fullName evidence="1">Uncharacterized protein</fullName>
    </submittedName>
</protein>
<gene>
    <name evidence="1" type="ORF">HDG40_004342</name>
</gene>
<accession>A0A7W8QA94</accession>
<keyword evidence="2" id="KW-1185">Reference proteome</keyword>
<proteinExistence type="predicted"/>
<evidence type="ECO:0000313" key="1">
    <source>
        <dbReference type="EMBL" id="MBB5426168.1"/>
    </source>
</evidence>
<dbReference type="AlphaFoldDB" id="A0A7W8QA94"/>
<organism evidence="1 2">
    <name type="scientific">Paraburkholderia atlantica</name>
    <dbReference type="NCBI Taxonomy" id="2654982"/>
    <lineage>
        <taxon>Bacteria</taxon>
        <taxon>Pseudomonadati</taxon>
        <taxon>Pseudomonadota</taxon>
        <taxon>Betaproteobacteria</taxon>
        <taxon>Burkholderiales</taxon>
        <taxon>Burkholderiaceae</taxon>
        <taxon>Paraburkholderia</taxon>
    </lineage>
</organism>
<sequence length="209" mass="22655">MSFGKTTPDTSRNEMCPQPFYTLPGQLIVEFADLPGDSWKLLNQFAILHNGHNNGRLRISRSFARAHGWNSNAAFQTAFGMLLDVGLITVTRHSTGSAPHLVALTWLPWTDHAGENHLPALALSEKKVMAARVHQHRLDAKVIIDKNLARQKLAAQIRAANQFCGPDLGGKSAGHSVCGPDTGGKPLFSPAVSIPVEQFPDADDTEGVF</sequence>
<dbReference type="EMBL" id="JACHDD010000007">
    <property type="protein sequence ID" value="MBB5426168.1"/>
    <property type="molecule type" value="Genomic_DNA"/>
</dbReference>
<comment type="caution">
    <text evidence="1">The sequence shown here is derived from an EMBL/GenBank/DDBJ whole genome shotgun (WGS) entry which is preliminary data.</text>
</comment>
<name>A0A7W8QA94_PARAM</name>
<evidence type="ECO:0000313" key="2">
    <source>
        <dbReference type="Proteomes" id="UP000592780"/>
    </source>
</evidence>